<evidence type="ECO:0000256" key="1">
    <source>
        <dbReference type="ARBA" id="ARBA00004651"/>
    </source>
</evidence>
<keyword evidence="3 7" id="KW-0812">Transmembrane</keyword>
<keyword evidence="6 8" id="KW-0472">Membrane</keyword>
<dbReference type="PRINTS" id="PR01434">
    <property type="entry name" value="NADHDHGNASE5"/>
</dbReference>
<feature type="transmembrane region" description="Helical" evidence="8">
    <location>
        <begin position="25"/>
        <end position="45"/>
    </location>
</feature>
<feature type="transmembrane region" description="Helical" evidence="8">
    <location>
        <begin position="127"/>
        <end position="144"/>
    </location>
</feature>
<evidence type="ECO:0000313" key="10">
    <source>
        <dbReference type="EMBL" id="PSR29686.1"/>
    </source>
</evidence>
<feature type="transmembrane region" description="Helical" evidence="8">
    <location>
        <begin position="270"/>
        <end position="290"/>
    </location>
</feature>
<feature type="domain" description="NADH:quinone oxidoreductase/Mrp antiporter transmembrane" evidence="9">
    <location>
        <begin position="125"/>
        <end position="411"/>
    </location>
</feature>
<feature type="transmembrane region" description="Helical" evidence="8">
    <location>
        <begin position="103"/>
        <end position="121"/>
    </location>
</feature>
<feature type="transmembrane region" description="Helical" evidence="8">
    <location>
        <begin position="239"/>
        <end position="258"/>
    </location>
</feature>
<dbReference type="Proteomes" id="UP000242699">
    <property type="component" value="Unassembled WGS sequence"/>
</dbReference>
<evidence type="ECO:0000256" key="5">
    <source>
        <dbReference type="ARBA" id="ARBA00023002"/>
    </source>
</evidence>
<evidence type="ECO:0000256" key="7">
    <source>
        <dbReference type="RuleBase" id="RU000320"/>
    </source>
</evidence>
<dbReference type="GO" id="GO:0005886">
    <property type="term" value="C:plasma membrane"/>
    <property type="evidence" value="ECO:0007669"/>
    <property type="project" value="UniProtKB-SubCell"/>
</dbReference>
<gene>
    <name evidence="10" type="ORF">C7B43_07805</name>
</gene>
<accession>A0A2T2X5E7</accession>
<evidence type="ECO:0000256" key="3">
    <source>
        <dbReference type="ARBA" id="ARBA00022692"/>
    </source>
</evidence>
<evidence type="ECO:0000256" key="8">
    <source>
        <dbReference type="SAM" id="Phobius"/>
    </source>
</evidence>
<dbReference type="Pfam" id="PF00361">
    <property type="entry name" value="Proton_antipo_M"/>
    <property type="match status" value="1"/>
</dbReference>
<feature type="transmembrane region" description="Helical" evidence="8">
    <location>
        <begin position="297"/>
        <end position="316"/>
    </location>
</feature>
<dbReference type="InterPro" id="IPR052175">
    <property type="entry name" value="ComplexI-like_HydComp"/>
</dbReference>
<feature type="transmembrane region" description="Helical" evidence="8">
    <location>
        <begin position="399"/>
        <end position="420"/>
    </location>
</feature>
<keyword evidence="5" id="KW-0560">Oxidoreductase</keyword>
<feature type="transmembrane region" description="Helical" evidence="8">
    <location>
        <begin position="156"/>
        <end position="185"/>
    </location>
</feature>
<dbReference type="AlphaFoldDB" id="A0A2T2X5E7"/>
<reference evidence="10 11" key="1">
    <citation type="journal article" date="2014" name="BMC Genomics">
        <title>Comparison of environmental and isolate Sulfobacillus genomes reveals diverse carbon, sulfur, nitrogen, and hydrogen metabolisms.</title>
        <authorList>
            <person name="Justice N.B."/>
            <person name="Norman A."/>
            <person name="Brown C.T."/>
            <person name="Singh A."/>
            <person name="Thomas B.C."/>
            <person name="Banfield J.F."/>
        </authorList>
    </citation>
    <scope>NUCLEOTIDE SEQUENCE [LARGE SCALE GENOMIC DNA]</scope>
    <source>
        <strain evidence="10">AMDSBA1</strain>
    </source>
</reference>
<dbReference type="GO" id="GO:0016491">
    <property type="term" value="F:oxidoreductase activity"/>
    <property type="evidence" value="ECO:0007669"/>
    <property type="project" value="UniProtKB-KW"/>
</dbReference>
<evidence type="ECO:0000259" key="9">
    <source>
        <dbReference type="Pfam" id="PF00361"/>
    </source>
</evidence>
<evidence type="ECO:0000313" key="11">
    <source>
        <dbReference type="Proteomes" id="UP000242699"/>
    </source>
</evidence>
<feature type="transmembrane region" description="Helical" evidence="8">
    <location>
        <begin position="366"/>
        <end position="387"/>
    </location>
</feature>
<evidence type="ECO:0000256" key="4">
    <source>
        <dbReference type="ARBA" id="ARBA00022989"/>
    </source>
</evidence>
<protein>
    <recommendedName>
        <fullName evidence="9">NADH:quinone oxidoreductase/Mrp antiporter transmembrane domain-containing protein</fullName>
    </recommendedName>
</protein>
<name>A0A2T2X5E7_9FIRM</name>
<keyword evidence="4 8" id="KW-1133">Transmembrane helix</keyword>
<feature type="transmembrane region" description="Helical" evidence="8">
    <location>
        <begin position="336"/>
        <end position="354"/>
    </location>
</feature>
<sequence>MIIIAIPLVPTLAALIALLTPRIQLIRLTTVLGTFATLVLSMIVAHEITQRIRLTVLPHWIGVGGLSSLILVLQGFVALTAALYSWGYMKRVTSLHPQRQQQFYVNLNLFLASLFMVPIFLQPALTWVAVELTTVLSVFLVGFDNTPRALEAAWKYAVITIMGATVAVLGIFLLLWGLLTLHVSIQTWDTLKTAAPHMPVVQLKLAFVLIFIGFGTKVGIVPMHTWLPDAHSQAPTPVCALLSGVEVSTILYVIMRLWPVFEQIPGGFAQNWALVFGLISVGTAAFLMIQVRDFKRLFAFSTVEQMGILLVGLGLGPAGHYAMMYQLLTHAITKSLVFYSAGAVFLATSTLDIASVKGVIRSSPVAGTTLLFSGLAIAGAPPFAVFLSEFALFRASLMSRHIIVLVLLLVFVTLAFFGILRHLNHMIFGPPSHPRITLPRSVIWTLVIGWIPVLVLGVYLPASVHHLLTLTTLALRR</sequence>
<dbReference type="PANTHER" id="PTHR42682">
    <property type="entry name" value="HYDROGENASE-4 COMPONENT F"/>
    <property type="match status" value="1"/>
</dbReference>
<dbReference type="PANTHER" id="PTHR42682:SF5">
    <property type="entry name" value="HYDROGENASE-4 COMPONENT F"/>
    <property type="match status" value="1"/>
</dbReference>
<organism evidence="10 11">
    <name type="scientific">Sulfobacillus benefaciens</name>
    <dbReference type="NCBI Taxonomy" id="453960"/>
    <lineage>
        <taxon>Bacteria</taxon>
        <taxon>Bacillati</taxon>
        <taxon>Bacillota</taxon>
        <taxon>Clostridia</taxon>
        <taxon>Eubacteriales</taxon>
        <taxon>Clostridiales Family XVII. Incertae Sedis</taxon>
        <taxon>Sulfobacillus</taxon>
    </lineage>
</organism>
<dbReference type="EMBL" id="PXYT01000014">
    <property type="protein sequence ID" value="PSR29686.1"/>
    <property type="molecule type" value="Genomic_DNA"/>
</dbReference>
<keyword evidence="2" id="KW-1003">Cell membrane</keyword>
<proteinExistence type="predicted"/>
<evidence type="ECO:0000256" key="6">
    <source>
        <dbReference type="ARBA" id="ARBA00023136"/>
    </source>
</evidence>
<feature type="transmembrane region" description="Helical" evidence="8">
    <location>
        <begin position="441"/>
        <end position="460"/>
    </location>
</feature>
<comment type="caution">
    <text evidence="10">The sequence shown here is derived from an EMBL/GenBank/DDBJ whole genome shotgun (WGS) entry which is preliminary data.</text>
</comment>
<dbReference type="InterPro" id="IPR001750">
    <property type="entry name" value="ND/Mrp_TM"/>
</dbReference>
<evidence type="ECO:0000256" key="2">
    <source>
        <dbReference type="ARBA" id="ARBA00022475"/>
    </source>
</evidence>
<comment type="subcellular location">
    <subcellularLocation>
        <location evidence="1">Cell membrane</location>
        <topology evidence="1">Multi-pass membrane protein</topology>
    </subcellularLocation>
    <subcellularLocation>
        <location evidence="7">Membrane</location>
        <topology evidence="7">Multi-pass membrane protein</topology>
    </subcellularLocation>
</comment>
<feature type="transmembrane region" description="Helical" evidence="8">
    <location>
        <begin position="57"/>
        <end position="83"/>
    </location>
</feature>